<keyword evidence="5" id="KW-0227">DNA damage</keyword>
<evidence type="ECO:0000256" key="9">
    <source>
        <dbReference type="ARBA" id="ARBA00023204"/>
    </source>
</evidence>
<evidence type="ECO:0000256" key="4">
    <source>
        <dbReference type="ARBA" id="ARBA00022723"/>
    </source>
</evidence>
<evidence type="ECO:0000256" key="8">
    <source>
        <dbReference type="ARBA" id="ARBA00023054"/>
    </source>
</evidence>
<reference evidence="12" key="1">
    <citation type="submission" date="2019-05" db="EMBL/GenBank/DDBJ databases">
        <title>Annotation for the trematode Paragonimus heterotremus.</title>
        <authorList>
            <person name="Choi Y.-J."/>
        </authorList>
    </citation>
    <scope>NUCLEOTIDE SEQUENCE</scope>
    <source>
        <strain evidence="12">LC</strain>
    </source>
</reference>
<dbReference type="PANTHER" id="PTHR28670">
    <property type="entry name" value="UV-STIMULATED SCAFFOLD PROTEIN A"/>
    <property type="match status" value="1"/>
</dbReference>
<accession>A0A8J4TAY3</accession>
<dbReference type="Pfam" id="PF09740">
    <property type="entry name" value="DUF2043"/>
    <property type="match status" value="1"/>
</dbReference>
<keyword evidence="8" id="KW-0175">Coiled coil</keyword>
<sequence>MRDRLLINIQEWASLALGVGLDARPLPKPVEVAAQLQQQFLNLLLDWEAEFQVGQFHLDAHSTLSSAPSASESRDDSWRPSMLARGQFRNFLSYLRCLSHSGQPRSTSAGSELIKVRELFSRLGDARAREQQRVRTQRELKLRSLQKRLRKYVADRIEENLTALASLLELLVPDPFHSDSLVHESDVSCGGDGDIGEKPATDDGVWHSRAHGRLFGSTSGLGFSAREIELRFPCVRDAANPAVARICIPIKRTDDVRVLEDSAKEHADLVRKKHKPMLLNWLKQFQSADSSPVDAHLRDQMNSLLPRIHDWLHRADRLTHLFFDRLVFVNPTGDFCPSGAVSKASEGTSDSSDTSDLEDVEPTPSNVSSCAHPFSANSKAYVSPTDERKSASQSDTSASFGLDSRGTDSKWQVPKSGFTPGSDSPIQNSEVTRPVSNISESSFNVLPDKSTVIWRINESAHPFWRPVNPEEYEAPAEYMADAICSSVTTMEHLQKTSAAMEKSQDNTSTLEAVNFDEPSDSSNAGNTTSNELACWAPLLDNRLCPRRDPSGRCPIHGRIVRRDRVSGRPINSKDREILHAEITKSQREKAEARASEAKRQARRRYPGLVDLNKRSITARTRLQSRVFSRQAFQRMAHTLDVQDRTVAAQFADNFVHAVNPK</sequence>
<comment type="similarity">
    <text evidence="2">Belongs to the UVSSA family.</text>
</comment>
<dbReference type="GO" id="GO:0009411">
    <property type="term" value="P:response to UV"/>
    <property type="evidence" value="ECO:0007669"/>
    <property type="project" value="InterPro"/>
</dbReference>
<dbReference type="EMBL" id="LUCH01004067">
    <property type="protein sequence ID" value="KAF5399421.1"/>
    <property type="molecule type" value="Genomic_DNA"/>
</dbReference>
<comment type="caution">
    <text evidence="12">The sequence shown here is derived from an EMBL/GenBank/DDBJ whole genome shotgun (WGS) entry which is preliminary data.</text>
</comment>
<protein>
    <recommendedName>
        <fullName evidence="11">UV-stimulated scaffold protein A C-terminal domain-containing protein</fullName>
    </recommendedName>
</protein>
<dbReference type="GO" id="GO:0008270">
    <property type="term" value="F:zinc ion binding"/>
    <property type="evidence" value="ECO:0007669"/>
    <property type="project" value="UniProtKB-KW"/>
</dbReference>
<organism evidence="12 13">
    <name type="scientific">Paragonimus heterotremus</name>
    <dbReference type="NCBI Taxonomy" id="100268"/>
    <lineage>
        <taxon>Eukaryota</taxon>
        <taxon>Metazoa</taxon>
        <taxon>Spiralia</taxon>
        <taxon>Lophotrochozoa</taxon>
        <taxon>Platyhelminthes</taxon>
        <taxon>Trematoda</taxon>
        <taxon>Digenea</taxon>
        <taxon>Plagiorchiida</taxon>
        <taxon>Troglotremata</taxon>
        <taxon>Troglotrematidae</taxon>
        <taxon>Paragonimus</taxon>
    </lineage>
</organism>
<evidence type="ECO:0000256" key="3">
    <source>
        <dbReference type="ARBA" id="ARBA00022454"/>
    </source>
</evidence>
<evidence type="ECO:0000313" key="12">
    <source>
        <dbReference type="EMBL" id="KAF5399421.1"/>
    </source>
</evidence>
<proteinExistence type="inferred from homology"/>
<dbReference type="GO" id="GO:0000993">
    <property type="term" value="F:RNA polymerase II complex binding"/>
    <property type="evidence" value="ECO:0007669"/>
    <property type="project" value="TreeGrafter"/>
</dbReference>
<keyword evidence="7" id="KW-0862">Zinc</keyword>
<keyword evidence="3" id="KW-0158">Chromosome</keyword>
<evidence type="ECO:0000313" key="13">
    <source>
        <dbReference type="Proteomes" id="UP000748531"/>
    </source>
</evidence>
<evidence type="ECO:0000256" key="1">
    <source>
        <dbReference type="ARBA" id="ARBA00004286"/>
    </source>
</evidence>
<feature type="compositionally biased region" description="Polar residues" evidence="10">
    <location>
        <begin position="363"/>
        <end position="380"/>
    </location>
</feature>
<dbReference type="AlphaFoldDB" id="A0A8J4TAY3"/>
<dbReference type="OrthoDB" id="295715at2759"/>
<keyword evidence="9" id="KW-0234">DNA repair</keyword>
<dbReference type="GO" id="GO:0006283">
    <property type="term" value="P:transcription-coupled nucleotide-excision repair"/>
    <property type="evidence" value="ECO:0007669"/>
    <property type="project" value="TreeGrafter"/>
</dbReference>
<evidence type="ECO:0000256" key="5">
    <source>
        <dbReference type="ARBA" id="ARBA00022763"/>
    </source>
</evidence>
<name>A0A8J4TAY3_9TREM</name>
<dbReference type="Pfam" id="PF20867">
    <property type="entry name" value="UVSSA_N"/>
    <property type="match status" value="1"/>
</dbReference>
<evidence type="ECO:0000256" key="10">
    <source>
        <dbReference type="SAM" id="MobiDB-lite"/>
    </source>
</evidence>
<gene>
    <name evidence="12" type="ORF">PHET_07256</name>
</gene>
<feature type="compositionally biased region" description="Polar residues" evidence="10">
    <location>
        <begin position="419"/>
        <end position="435"/>
    </location>
</feature>
<evidence type="ECO:0000256" key="6">
    <source>
        <dbReference type="ARBA" id="ARBA00022771"/>
    </source>
</evidence>
<evidence type="ECO:0000256" key="7">
    <source>
        <dbReference type="ARBA" id="ARBA00022833"/>
    </source>
</evidence>
<dbReference type="InterPro" id="IPR049408">
    <property type="entry name" value="UVSSA_N_a-solenoid_rpt"/>
</dbReference>
<dbReference type="InterPro" id="IPR018610">
    <property type="entry name" value="UVSSA"/>
</dbReference>
<evidence type="ECO:0000256" key="2">
    <source>
        <dbReference type="ARBA" id="ARBA00009240"/>
    </source>
</evidence>
<feature type="domain" description="UV-stimulated scaffold protein A C-terminal" evidence="11">
    <location>
        <begin position="511"/>
        <end position="571"/>
    </location>
</feature>
<dbReference type="GO" id="GO:0005694">
    <property type="term" value="C:chromosome"/>
    <property type="evidence" value="ECO:0007669"/>
    <property type="project" value="UniProtKB-SubCell"/>
</dbReference>
<dbReference type="PANTHER" id="PTHR28670:SF1">
    <property type="entry name" value="UV-STIMULATED SCAFFOLD PROTEIN A"/>
    <property type="match status" value="1"/>
</dbReference>
<keyword evidence="4" id="KW-0479">Metal-binding</keyword>
<comment type="subcellular location">
    <subcellularLocation>
        <location evidence="1">Chromosome</location>
    </subcellularLocation>
</comment>
<evidence type="ECO:0000259" key="11">
    <source>
        <dbReference type="Pfam" id="PF09740"/>
    </source>
</evidence>
<keyword evidence="6" id="KW-0863">Zinc-finger</keyword>
<keyword evidence="13" id="KW-1185">Reference proteome</keyword>
<dbReference type="InterPro" id="IPR049431">
    <property type="entry name" value="UVSSA_C"/>
</dbReference>
<feature type="region of interest" description="Disordered" evidence="10">
    <location>
        <begin position="340"/>
        <end position="435"/>
    </location>
</feature>
<dbReference type="Proteomes" id="UP000748531">
    <property type="component" value="Unassembled WGS sequence"/>
</dbReference>